<dbReference type="InterPro" id="IPR009009">
    <property type="entry name" value="RlpA-like_DPBB"/>
</dbReference>
<dbReference type="Proteomes" id="UP000703661">
    <property type="component" value="Unassembled WGS sequence"/>
</dbReference>
<dbReference type="CDD" id="cd22191">
    <property type="entry name" value="DPBB_RlpA_EXP_N-like"/>
    <property type="match status" value="2"/>
</dbReference>
<name>A0A9P6T4G6_9FUNG</name>
<dbReference type="SUPFAM" id="SSF50685">
    <property type="entry name" value="Barwin-like endoglucanases"/>
    <property type="match status" value="2"/>
</dbReference>
<organism evidence="5 6">
    <name type="scientific">Entomortierella chlamydospora</name>
    <dbReference type="NCBI Taxonomy" id="101097"/>
    <lineage>
        <taxon>Eukaryota</taxon>
        <taxon>Fungi</taxon>
        <taxon>Fungi incertae sedis</taxon>
        <taxon>Mucoromycota</taxon>
        <taxon>Mortierellomycotina</taxon>
        <taxon>Mortierellomycetes</taxon>
        <taxon>Mortierellales</taxon>
        <taxon>Mortierellaceae</taxon>
        <taxon>Entomortierella</taxon>
    </lineage>
</organism>
<dbReference type="Pfam" id="PF03330">
    <property type="entry name" value="DPBB_1"/>
    <property type="match status" value="1"/>
</dbReference>
<dbReference type="PANTHER" id="PTHR31836">
    <property type="match status" value="1"/>
</dbReference>
<dbReference type="InterPro" id="IPR051477">
    <property type="entry name" value="Expansin_CellWall"/>
</dbReference>
<evidence type="ECO:0000313" key="5">
    <source>
        <dbReference type="EMBL" id="KAG0024137.1"/>
    </source>
</evidence>
<feature type="chain" id="PRO_5040153489" description="RlpA-like protein double-psi beta-barrel domain-containing protein" evidence="3">
    <location>
        <begin position="25"/>
        <end position="370"/>
    </location>
</feature>
<feature type="domain" description="RlpA-like protein double-psi beta-barrel" evidence="4">
    <location>
        <begin position="273"/>
        <end position="363"/>
    </location>
</feature>
<comment type="caution">
    <text evidence="5">The sequence shown here is derived from an EMBL/GenBank/DDBJ whole genome shotgun (WGS) entry which is preliminary data.</text>
</comment>
<evidence type="ECO:0000256" key="3">
    <source>
        <dbReference type="SAM" id="SignalP"/>
    </source>
</evidence>
<keyword evidence="6" id="KW-1185">Reference proteome</keyword>
<evidence type="ECO:0000259" key="4">
    <source>
        <dbReference type="Pfam" id="PF03330"/>
    </source>
</evidence>
<evidence type="ECO:0000256" key="1">
    <source>
        <dbReference type="ARBA" id="ARBA00022729"/>
    </source>
</evidence>
<feature type="compositionally biased region" description="Low complexity" evidence="2">
    <location>
        <begin position="212"/>
        <end position="260"/>
    </location>
</feature>
<evidence type="ECO:0000256" key="2">
    <source>
        <dbReference type="SAM" id="MobiDB-lite"/>
    </source>
</evidence>
<dbReference type="AlphaFoldDB" id="A0A9P6T4G6"/>
<dbReference type="Gene3D" id="2.40.40.10">
    <property type="entry name" value="RlpA-like domain"/>
    <property type="match status" value="2"/>
</dbReference>
<keyword evidence="1 3" id="KW-0732">Signal</keyword>
<reference evidence="5" key="1">
    <citation type="journal article" date="2020" name="Fungal Divers.">
        <title>Resolving the Mortierellaceae phylogeny through synthesis of multi-gene phylogenetics and phylogenomics.</title>
        <authorList>
            <person name="Vandepol N."/>
            <person name="Liber J."/>
            <person name="Desiro A."/>
            <person name="Na H."/>
            <person name="Kennedy M."/>
            <person name="Barry K."/>
            <person name="Grigoriev I.V."/>
            <person name="Miller A.N."/>
            <person name="O'Donnell K."/>
            <person name="Stajich J.E."/>
            <person name="Bonito G."/>
        </authorList>
    </citation>
    <scope>NUCLEOTIDE SEQUENCE</scope>
    <source>
        <strain evidence="5">NRRL 2769</strain>
    </source>
</reference>
<feature type="signal peptide" evidence="3">
    <location>
        <begin position="1"/>
        <end position="24"/>
    </location>
</feature>
<feature type="region of interest" description="Disordered" evidence="2">
    <location>
        <begin position="196"/>
        <end position="273"/>
    </location>
</feature>
<dbReference type="InterPro" id="IPR036908">
    <property type="entry name" value="RlpA-like_sf"/>
</dbReference>
<evidence type="ECO:0000313" key="6">
    <source>
        <dbReference type="Proteomes" id="UP000703661"/>
    </source>
</evidence>
<sequence>MAPISRLAAGPLTIITGALFSALSGPDSSPPSNGTNATVWDTTYKGTASLMSLSPDTTPTSPNPSHFYYNNDTSTFTGCNNNTFSSTDNVVFMNPLQFGDISSENSTCGDWIQIKNRENTRDTAYAQIVGVCEDCDYGSVAVNLASLSSLAPELPCDEMVFDPNSNLTIGNLTDPLDPLPVSTPISPYDLLNISWQLSDPPEEPLPIPGPTPTTTASTTTAKTTTTTTKATTTTSTTTSAKTKPPSPTTSHSKSSSSAPAPTSPPTSGKKYSGRGTWYSDTYGQCERSYSQSDLIVAVNQAQMGTGTKLCGQKILVTAEGSSAQVIVTVVDMCPSAYCSSGDLDLSQAAFKKFASLSVGVLKLSWSFVSD</sequence>
<proteinExistence type="predicted"/>
<dbReference type="PANTHER" id="PTHR31836:SF28">
    <property type="entry name" value="SRCR DOMAIN-CONTAINING PROTEIN-RELATED"/>
    <property type="match status" value="1"/>
</dbReference>
<protein>
    <recommendedName>
        <fullName evidence="4">RlpA-like protein double-psi beta-barrel domain-containing protein</fullName>
    </recommendedName>
</protein>
<gene>
    <name evidence="5" type="ORF">BGZ80_005684</name>
</gene>
<dbReference type="EMBL" id="JAAAID010000028">
    <property type="protein sequence ID" value="KAG0024137.1"/>
    <property type="molecule type" value="Genomic_DNA"/>
</dbReference>
<accession>A0A9P6T4G6</accession>